<evidence type="ECO:0000313" key="2">
    <source>
        <dbReference type="Proteomes" id="UP000785613"/>
    </source>
</evidence>
<dbReference type="Proteomes" id="UP000785613">
    <property type="component" value="Unassembled WGS sequence"/>
</dbReference>
<accession>A0ABX0LHF2</accession>
<proteinExistence type="predicted"/>
<reference evidence="1 2" key="1">
    <citation type="submission" date="2019-09" db="EMBL/GenBank/DDBJ databases">
        <title>Taxonomy of Antarctic Massilia spp.: description of Massilia rubra sp. nov., Massilia aquatica sp. nov., Massilia mucilaginosa sp. nov., Massilia frigida sp. nov. isolated from streams, lakes and regoliths.</title>
        <authorList>
            <person name="Holochova P."/>
            <person name="Sedlacek I."/>
            <person name="Kralova S."/>
            <person name="Maslanova I."/>
            <person name="Busse H.-J."/>
            <person name="Stankova E."/>
            <person name="Vrbovska V."/>
            <person name="Kovarovic V."/>
            <person name="Bartak M."/>
            <person name="Svec P."/>
            <person name="Pantucek R."/>
        </authorList>
    </citation>
    <scope>NUCLEOTIDE SEQUENCE [LARGE SCALE GENOMIC DNA]</scope>
    <source>
        <strain evidence="1 2">CCM 8692</strain>
    </source>
</reference>
<name>A0ABX0LHF2_9BURK</name>
<organism evidence="1 2">
    <name type="scientific">Massilia rubra</name>
    <dbReference type="NCBI Taxonomy" id="2607910"/>
    <lineage>
        <taxon>Bacteria</taxon>
        <taxon>Pseudomonadati</taxon>
        <taxon>Pseudomonadota</taxon>
        <taxon>Betaproteobacteria</taxon>
        <taxon>Burkholderiales</taxon>
        <taxon>Oxalobacteraceae</taxon>
        <taxon>Telluria group</taxon>
        <taxon>Massilia</taxon>
    </lineage>
</organism>
<evidence type="ECO:0000313" key="1">
    <source>
        <dbReference type="EMBL" id="NHZ34028.1"/>
    </source>
</evidence>
<protein>
    <recommendedName>
        <fullName evidence="3">DUF4410 domain-containing protein</fullName>
    </recommendedName>
</protein>
<evidence type="ECO:0008006" key="3">
    <source>
        <dbReference type="Google" id="ProtNLM"/>
    </source>
</evidence>
<sequence>MNHGARIATLLSGGLLLLQLTGCAVDPLQVPRASAINSAKLKDANFTPAAIDTFKLDPARNPGMDKILIIRAGTVAPPTGSTFSQYLRDTLKVELESAGLYDPAAKTVITGTLTTSEVDTSAFRPAEGKLGARFGVTRDGVTRYDRTLNVQTTWANVFDGSEAIPIARGQYEVLYKRLVGALFDDPDFRKAMSKE</sequence>
<gene>
    <name evidence="1" type="ORF">F0185_10570</name>
</gene>
<keyword evidence="2" id="KW-1185">Reference proteome</keyword>
<comment type="caution">
    <text evidence="1">The sequence shown here is derived from an EMBL/GenBank/DDBJ whole genome shotgun (WGS) entry which is preliminary data.</text>
</comment>
<dbReference type="RefSeq" id="WP_167224193.1">
    <property type="nucleotide sequence ID" value="NZ_VUYU01000006.1"/>
</dbReference>
<dbReference type="EMBL" id="VUYU01000006">
    <property type="protein sequence ID" value="NHZ34028.1"/>
    <property type="molecule type" value="Genomic_DNA"/>
</dbReference>